<dbReference type="Proteomes" id="UP001148662">
    <property type="component" value="Unassembled WGS sequence"/>
</dbReference>
<gene>
    <name evidence="1" type="ORF">NM688_g4928</name>
</gene>
<evidence type="ECO:0000313" key="1">
    <source>
        <dbReference type="EMBL" id="KAJ3551105.1"/>
    </source>
</evidence>
<dbReference type="EMBL" id="JANHOG010000864">
    <property type="protein sequence ID" value="KAJ3551105.1"/>
    <property type="molecule type" value="Genomic_DNA"/>
</dbReference>
<proteinExistence type="predicted"/>
<name>A0ACC1T1P3_9APHY</name>
<protein>
    <submittedName>
        <fullName evidence="1">Uncharacterized protein</fullName>
    </submittedName>
</protein>
<sequence length="303" mass="33253">MMIPQRSPAKELEREAKEKEFVDGQHANMIDGVWHCSNCGCPESIAIGRRKGPLGDKSQCGTCGKFWHRHRRPRPVQYHADAEYHLNLKREEEQAKLAASRKKRAHHDAPSSKAATVEPDTPSKPKLEIEAPKLEAQASEQPSEATRATSPASVASSASEPPLAQTVKMNGAAHSAQSTPATTSNENKNSAVPAPPESSTSPQTGNTTPAVSASPIASVNRTIPDWLKEAMKEMQNKYPDDKFEVILRKTASSQTAEWRVKCLDCPGKLYTPGPGETLTNYEVHLKNRQHRQKVNNRLNGVQS</sequence>
<reference evidence="1" key="1">
    <citation type="submission" date="2022-07" db="EMBL/GenBank/DDBJ databases">
        <title>Genome Sequence of Phlebia brevispora.</title>
        <authorList>
            <person name="Buettner E."/>
        </authorList>
    </citation>
    <scope>NUCLEOTIDE SEQUENCE</scope>
    <source>
        <strain evidence="1">MPL23</strain>
    </source>
</reference>
<keyword evidence="2" id="KW-1185">Reference proteome</keyword>
<accession>A0ACC1T1P3</accession>
<comment type="caution">
    <text evidence="1">The sequence shown here is derived from an EMBL/GenBank/DDBJ whole genome shotgun (WGS) entry which is preliminary data.</text>
</comment>
<organism evidence="1 2">
    <name type="scientific">Phlebia brevispora</name>
    <dbReference type="NCBI Taxonomy" id="194682"/>
    <lineage>
        <taxon>Eukaryota</taxon>
        <taxon>Fungi</taxon>
        <taxon>Dikarya</taxon>
        <taxon>Basidiomycota</taxon>
        <taxon>Agaricomycotina</taxon>
        <taxon>Agaricomycetes</taxon>
        <taxon>Polyporales</taxon>
        <taxon>Meruliaceae</taxon>
        <taxon>Phlebia</taxon>
    </lineage>
</organism>
<evidence type="ECO:0000313" key="2">
    <source>
        <dbReference type="Proteomes" id="UP001148662"/>
    </source>
</evidence>